<evidence type="ECO:0000313" key="1">
    <source>
        <dbReference type="EMBL" id="GMI63711.1"/>
    </source>
</evidence>
<dbReference type="EMBL" id="BSYR01000002">
    <property type="protein sequence ID" value="GMI63711.1"/>
    <property type="molecule type" value="Genomic_DNA"/>
</dbReference>
<dbReference type="Proteomes" id="UP001165190">
    <property type="component" value="Unassembled WGS sequence"/>
</dbReference>
<accession>A0A9W7LGX8</accession>
<organism evidence="1 2">
    <name type="scientific">Hibiscus trionum</name>
    <name type="common">Flower of an hour</name>
    <dbReference type="NCBI Taxonomy" id="183268"/>
    <lineage>
        <taxon>Eukaryota</taxon>
        <taxon>Viridiplantae</taxon>
        <taxon>Streptophyta</taxon>
        <taxon>Embryophyta</taxon>
        <taxon>Tracheophyta</taxon>
        <taxon>Spermatophyta</taxon>
        <taxon>Magnoliopsida</taxon>
        <taxon>eudicotyledons</taxon>
        <taxon>Gunneridae</taxon>
        <taxon>Pentapetalae</taxon>
        <taxon>rosids</taxon>
        <taxon>malvids</taxon>
        <taxon>Malvales</taxon>
        <taxon>Malvaceae</taxon>
        <taxon>Malvoideae</taxon>
        <taxon>Hibiscus</taxon>
    </lineage>
</organism>
<dbReference type="Gene3D" id="1.20.1250.20">
    <property type="entry name" value="MFS general substrate transporter like domains"/>
    <property type="match status" value="1"/>
</dbReference>
<gene>
    <name evidence="1" type="ORF">HRI_000040400</name>
</gene>
<dbReference type="AlphaFoldDB" id="A0A9W7LGX8"/>
<evidence type="ECO:0000313" key="2">
    <source>
        <dbReference type="Proteomes" id="UP001165190"/>
    </source>
</evidence>
<reference evidence="1" key="1">
    <citation type="submission" date="2023-05" db="EMBL/GenBank/DDBJ databases">
        <title>Genome and transcriptome analyses reveal genes involved in the formation of fine ridges on petal epidermal cells in Hibiscus trionum.</title>
        <authorList>
            <person name="Koshimizu S."/>
            <person name="Masuda S."/>
            <person name="Ishii T."/>
            <person name="Shirasu K."/>
            <person name="Hoshino A."/>
            <person name="Arita M."/>
        </authorList>
    </citation>
    <scope>NUCLEOTIDE SEQUENCE</scope>
    <source>
        <strain evidence="1">Hamamatsu line</strain>
    </source>
</reference>
<dbReference type="OrthoDB" id="1002003at2759"/>
<comment type="caution">
    <text evidence="1">The sequence shown here is derived from an EMBL/GenBank/DDBJ whole genome shotgun (WGS) entry which is preliminary data.</text>
</comment>
<protein>
    <submittedName>
        <fullName evidence="1">Nitrate transporter 1.11, NRT1/ PTR family 1.2</fullName>
    </submittedName>
</protein>
<dbReference type="InterPro" id="IPR036259">
    <property type="entry name" value="MFS_trans_sf"/>
</dbReference>
<proteinExistence type="predicted"/>
<name>A0A9W7LGX8_HIBTR</name>
<dbReference type="PANTHER" id="PTHR11654">
    <property type="entry name" value="OLIGOPEPTIDE TRANSPORTER-RELATED"/>
    <property type="match status" value="1"/>
</dbReference>
<keyword evidence="2" id="KW-1185">Reference proteome</keyword>
<sequence>MKEPLLVIAPTFEGGFKALPFIFASEAFQQVASVRLLPNMIFYLTGEYSLGNAEAANLIFIWSAANQITPIIGAFLVDSYVGRYLM</sequence>